<evidence type="ECO:0000256" key="3">
    <source>
        <dbReference type="PROSITE-ProRule" id="PRU00289"/>
    </source>
</evidence>
<keyword evidence="6" id="KW-1185">Reference proteome</keyword>
<dbReference type="OrthoDB" id="9807790at2"/>
<evidence type="ECO:0000313" key="6">
    <source>
        <dbReference type="Proteomes" id="UP000188929"/>
    </source>
</evidence>
<dbReference type="Pfam" id="PF01580">
    <property type="entry name" value="FtsK_SpoIIIE"/>
    <property type="match status" value="1"/>
</dbReference>
<dbReference type="InterPro" id="IPR003593">
    <property type="entry name" value="AAA+_ATPase"/>
</dbReference>
<evidence type="ECO:0000256" key="2">
    <source>
        <dbReference type="ARBA" id="ARBA00022840"/>
    </source>
</evidence>
<dbReference type="Proteomes" id="UP000188929">
    <property type="component" value="Unassembled WGS sequence"/>
</dbReference>
<proteinExistence type="predicted"/>
<feature type="binding site" evidence="3">
    <location>
        <begin position="543"/>
        <end position="550"/>
    </location>
    <ligand>
        <name>ATP</name>
        <dbReference type="ChEBI" id="CHEBI:30616"/>
    </ligand>
</feature>
<sequence length="1094" mass="118387">MSETAADGPALDLAGQWDQVRGDAHRAIQRTEQAIEKADTGLADRRGELDRARGRALTGHADWRAREVDNLLSLARAALGPRWSLWEEAERHETGPASEASVAEVSAAAALAELALAVRRLKSPLRRKRRWVAVAVAAVRRCDDLIARSEANAARQWQEGMRAATRSRNEAVEDARRGWRHDLAQLRRTVDALRAELDAAIPPADADWSAWHPVSRPVDALRVGTYSRRGCEGEPLAVPALFPFPGTTNLVVRAGRGVPGRADAVLGVVGRMLASVPAGRLRLSVIDPIALGSAVRSLAGLNSDDVRLMDDPLVRPQEIENKLTELVERIGRVDRDLLGPHRLGSLVEFNRRPGARPEPYHVVVVFDFPRGFTTPESRTRLDQVMLNGPRCGVYTILVIAEDNPDYPHHLAMGEDGQVTTGPAILAPAGVGEWTFELERPPASSWEASDVLRTVVDRVADEARDADRVVVTPKRMFDLLPVATRPELGGIAGVERPVRPRDPSTWWQGDATESLAIPLGTYGLDDLMIMRLGDGTRNHVMIAGMTGAGKSTLLHTLITVAAVLYSPAELELYLIDMKQGVEFQEYARHRLPHARVVAMHSQREFGLETMRTLTAEIERRAALFKRYKAADLAGYRRARAEAGASTGVGAGADADADADADDPPLARVLLVVDEFHVLFDADDEIGRDAAGRLATLVRMGRAYGVHVLLASQTPSSPVAMGSDAVRNMEIRIALRCHDQVSRRILAENNPAATELAPRGEAIYNASSGQRGRDTKFQVAYVETADRAALLDTFRALAQSRGLLLEPLVYDGDRPGDITSGVFAGLANARRDPAAPLRAWLGEPLGLSAPVHTDFSARADRALLAIGDDAANVGVLTAVCASLAAAGVGRGEGRLAAVSVVDFTAVDQRYTEVHDELATLLPGLRRYGAADALEHVGELAELVEKRTMNDSYTVDLVDDCRFLLLNGLHRCRGIAAAPSWSGGAAGLGVPLDYLLREGPEVGVFVVATIDGNGLRRVHRDILNQFGVVLTRQRPQQYDRVDALSGLATNRLRDGQALLNDDGDVTGLRPYQIPPAGWLAAFARGLPPHPRGSEPSS</sequence>
<name>A0A1V2I5I5_9ACTN</name>
<keyword evidence="1 3" id="KW-0547">Nucleotide-binding</keyword>
<dbReference type="SMART" id="SM00382">
    <property type="entry name" value="AAA"/>
    <property type="match status" value="1"/>
</dbReference>
<organism evidence="5 6">
    <name type="scientific">Pseudofrankia asymbiotica</name>
    <dbReference type="NCBI Taxonomy" id="1834516"/>
    <lineage>
        <taxon>Bacteria</taxon>
        <taxon>Bacillati</taxon>
        <taxon>Actinomycetota</taxon>
        <taxon>Actinomycetes</taxon>
        <taxon>Frankiales</taxon>
        <taxon>Frankiaceae</taxon>
        <taxon>Pseudofrankia</taxon>
    </lineage>
</organism>
<dbReference type="EMBL" id="MOMC01000051">
    <property type="protein sequence ID" value="ONH26397.1"/>
    <property type="molecule type" value="Genomic_DNA"/>
</dbReference>
<dbReference type="PANTHER" id="PTHR22683:SF41">
    <property type="entry name" value="DNA TRANSLOCASE FTSK"/>
    <property type="match status" value="1"/>
</dbReference>
<dbReference type="GO" id="GO:0003677">
    <property type="term" value="F:DNA binding"/>
    <property type="evidence" value="ECO:0007669"/>
    <property type="project" value="InterPro"/>
</dbReference>
<dbReference type="SUPFAM" id="SSF52540">
    <property type="entry name" value="P-loop containing nucleoside triphosphate hydrolases"/>
    <property type="match status" value="1"/>
</dbReference>
<reference evidence="6" key="1">
    <citation type="submission" date="2016-10" db="EMBL/GenBank/DDBJ databases">
        <title>Frankia sp. NRRL B-16386 Genome sequencing.</title>
        <authorList>
            <person name="Ghodhbane-Gtari F."/>
            <person name="Swanson E."/>
            <person name="Gueddou A."/>
            <person name="Hezbri K."/>
            <person name="Ktari K."/>
            <person name="Nouioui I."/>
            <person name="Morris K."/>
            <person name="Simpson S."/>
            <person name="Abebe-Akele F."/>
            <person name="Thomas K."/>
            <person name="Gtari M."/>
            <person name="Tisa L.S."/>
        </authorList>
    </citation>
    <scope>NUCLEOTIDE SEQUENCE [LARGE SCALE GENOMIC DNA]</scope>
    <source>
        <strain evidence="6">NRRL B-16386</strain>
    </source>
</reference>
<protein>
    <recommendedName>
        <fullName evidence="4">FtsK domain-containing protein</fullName>
    </recommendedName>
</protein>
<evidence type="ECO:0000313" key="5">
    <source>
        <dbReference type="EMBL" id="ONH26397.1"/>
    </source>
</evidence>
<dbReference type="GO" id="GO:0005524">
    <property type="term" value="F:ATP binding"/>
    <property type="evidence" value="ECO:0007669"/>
    <property type="project" value="UniProtKB-UniRule"/>
</dbReference>
<dbReference type="AlphaFoldDB" id="A0A1V2I5I5"/>
<accession>A0A1V2I5I5</accession>
<dbReference type="InterPro" id="IPR002543">
    <property type="entry name" value="FtsK_dom"/>
</dbReference>
<dbReference type="PANTHER" id="PTHR22683">
    <property type="entry name" value="SPORULATION PROTEIN RELATED"/>
    <property type="match status" value="1"/>
</dbReference>
<evidence type="ECO:0000256" key="1">
    <source>
        <dbReference type="ARBA" id="ARBA00022741"/>
    </source>
</evidence>
<dbReference type="PROSITE" id="PS50901">
    <property type="entry name" value="FTSK"/>
    <property type="match status" value="1"/>
</dbReference>
<gene>
    <name evidence="5" type="ORF">BL253_24735</name>
</gene>
<dbReference type="RefSeq" id="WP_076819660.1">
    <property type="nucleotide sequence ID" value="NZ_MOMC01000051.1"/>
</dbReference>
<feature type="domain" description="FtsK" evidence="4">
    <location>
        <begin position="523"/>
        <end position="742"/>
    </location>
</feature>
<dbReference type="Gene3D" id="3.40.50.300">
    <property type="entry name" value="P-loop containing nucleotide triphosphate hydrolases"/>
    <property type="match status" value="2"/>
</dbReference>
<dbReference type="InterPro" id="IPR050206">
    <property type="entry name" value="FtsK/SpoIIIE/SftA"/>
</dbReference>
<keyword evidence="2 3" id="KW-0067">ATP-binding</keyword>
<dbReference type="InterPro" id="IPR027417">
    <property type="entry name" value="P-loop_NTPase"/>
</dbReference>
<evidence type="ECO:0000259" key="4">
    <source>
        <dbReference type="PROSITE" id="PS50901"/>
    </source>
</evidence>
<dbReference type="STRING" id="1834516.BL253_24735"/>
<comment type="caution">
    <text evidence="5">The sequence shown here is derived from an EMBL/GenBank/DDBJ whole genome shotgun (WGS) entry which is preliminary data.</text>
</comment>